<organism evidence="3 4">
    <name type="scientific">Prauserella rugosa</name>
    <dbReference type="NCBI Taxonomy" id="43354"/>
    <lineage>
        <taxon>Bacteria</taxon>
        <taxon>Bacillati</taxon>
        <taxon>Actinomycetota</taxon>
        <taxon>Actinomycetes</taxon>
        <taxon>Pseudonocardiales</taxon>
        <taxon>Pseudonocardiaceae</taxon>
        <taxon>Prauserella</taxon>
    </lineage>
</organism>
<evidence type="ECO:0000313" key="4">
    <source>
        <dbReference type="Proteomes" id="UP000317303"/>
    </source>
</evidence>
<dbReference type="EMBL" id="VLJV01000001">
    <property type="protein sequence ID" value="TWH18498.1"/>
    <property type="molecule type" value="Genomic_DNA"/>
</dbReference>
<feature type="domain" description="CHAD" evidence="2">
    <location>
        <begin position="227"/>
        <end position="551"/>
    </location>
</feature>
<dbReference type="SMART" id="SM00880">
    <property type="entry name" value="CHAD"/>
    <property type="match status" value="1"/>
</dbReference>
<evidence type="ECO:0000313" key="3">
    <source>
        <dbReference type="EMBL" id="TWH18498.1"/>
    </source>
</evidence>
<dbReference type="Pfam" id="PF05235">
    <property type="entry name" value="CHAD"/>
    <property type="match status" value="1"/>
</dbReference>
<gene>
    <name evidence="3" type="ORF">JD82_00316</name>
</gene>
<dbReference type="Proteomes" id="UP000317303">
    <property type="component" value="Unassembled WGS sequence"/>
</dbReference>
<dbReference type="PANTHER" id="PTHR39339">
    <property type="entry name" value="SLR1444 PROTEIN"/>
    <property type="match status" value="1"/>
</dbReference>
<dbReference type="OrthoDB" id="9777271at2"/>
<feature type="compositionally biased region" description="Low complexity" evidence="1">
    <location>
        <begin position="401"/>
        <end position="413"/>
    </location>
</feature>
<sequence>MDREIARDASFVGALTCDAEAVRGDADEVVAVLDQALGGRYSLEPGPRRVRSITYLDSADWRLHRKGVVLAHERGSGAGTLTVRSGKGVATAALAEQPSWPAMAHELPDEVRTLVDSPLWIRAVQPVVHGRVVTRYVRVHDTGGTAVAVLAWRETAVSEPVRIEPFVRVDVALAGEEGSVKAAKRVRKVLRRHDSGRFRTTSADPYPDVLAAAGLPDRPEPPAITPDLPAGVAVARALRAQAAALEATVDGTIADTDTEYLHDLRVAVRRTRSLLKLADDVLPTRLTTRYAREFAWLGEVTSPVRDLDVYLLGFEDLTRRLVAADPADLEPFAADLRRRRETARRALVRSLRTKRFARLMQDWTAELAELSRVPGDDTPGTGAPDGDVSDGDVSGGRAGADDAAADGPADPGPDVAAFVRRRLVATAKKVTKRAAAITPESPADDVHDLRKRCKELRYLLEFAEPLCPRAEHSAVVKRLKRLQDILGAFQDGEVQSLDLKEQAARLSESGRAPVETLLAMGELAGTFAVDQQRARHELTAALCRFLGEDMRKRIGALVA</sequence>
<dbReference type="InterPro" id="IPR038186">
    <property type="entry name" value="CHAD_dom_sf"/>
</dbReference>
<protein>
    <submittedName>
        <fullName evidence="3">CHAD domain-containing protein</fullName>
    </submittedName>
</protein>
<evidence type="ECO:0000259" key="2">
    <source>
        <dbReference type="PROSITE" id="PS51708"/>
    </source>
</evidence>
<dbReference type="Gene3D" id="1.40.20.10">
    <property type="entry name" value="CHAD domain"/>
    <property type="match status" value="1"/>
</dbReference>
<dbReference type="RefSeq" id="WP_030532506.1">
    <property type="nucleotide sequence ID" value="NZ_JOIJ01000008.1"/>
</dbReference>
<dbReference type="PROSITE" id="PS51708">
    <property type="entry name" value="CHAD"/>
    <property type="match status" value="1"/>
</dbReference>
<dbReference type="PANTHER" id="PTHR39339:SF1">
    <property type="entry name" value="CHAD DOMAIN-CONTAINING PROTEIN"/>
    <property type="match status" value="1"/>
</dbReference>
<accession>A0A660C4N2</accession>
<feature type="region of interest" description="Disordered" evidence="1">
    <location>
        <begin position="370"/>
        <end position="413"/>
    </location>
</feature>
<comment type="caution">
    <text evidence="3">The sequence shown here is derived from an EMBL/GenBank/DDBJ whole genome shotgun (WGS) entry which is preliminary data.</text>
</comment>
<evidence type="ECO:0000256" key="1">
    <source>
        <dbReference type="SAM" id="MobiDB-lite"/>
    </source>
</evidence>
<name>A0A660C4N2_9PSEU</name>
<keyword evidence="4" id="KW-1185">Reference proteome</keyword>
<proteinExistence type="predicted"/>
<dbReference type="InterPro" id="IPR007899">
    <property type="entry name" value="CHAD_dom"/>
</dbReference>
<reference evidence="3 4" key="1">
    <citation type="submission" date="2019-07" db="EMBL/GenBank/DDBJ databases">
        <title>R&amp;d 2014.</title>
        <authorList>
            <person name="Klenk H.-P."/>
        </authorList>
    </citation>
    <scope>NUCLEOTIDE SEQUENCE [LARGE SCALE GENOMIC DNA]</scope>
    <source>
        <strain evidence="3 4">DSM 43194</strain>
    </source>
</reference>
<feature type="compositionally biased region" description="Low complexity" evidence="1">
    <location>
        <begin position="376"/>
        <end position="386"/>
    </location>
</feature>
<dbReference type="AlphaFoldDB" id="A0A660C4N2"/>